<dbReference type="PANTHER" id="PTHR30093:SF2">
    <property type="entry name" value="TYPE II SECRETION SYSTEM PROTEIN H"/>
    <property type="match status" value="1"/>
</dbReference>
<dbReference type="KEGG" id="tsph:KIH39_24280"/>
<dbReference type="PANTHER" id="PTHR30093">
    <property type="entry name" value="GENERAL SECRETION PATHWAY PROTEIN G"/>
    <property type="match status" value="1"/>
</dbReference>
<name>A0A8E6B4Q6_9BACT</name>
<protein>
    <submittedName>
        <fullName evidence="3">DUF1559 domain-containing protein</fullName>
    </submittedName>
</protein>
<reference evidence="3" key="1">
    <citation type="submission" date="2021-05" db="EMBL/GenBank/DDBJ databases">
        <title>Complete genome sequence of the cellulolytic planctomycete Telmatocola sphagniphila SP2T and characterization of the first cellulase from planctomycetes.</title>
        <authorList>
            <person name="Rakitin A.L."/>
            <person name="Beletsky A.V."/>
            <person name="Naumoff D.G."/>
            <person name="Kulichevskaya I.S."/>
            <person name="Mardanov A.V."/>
            <person name="Ravin N.V."/>
            <person name="Dedysh S.N."/>
        </authorList>
    </citation>
    <scope>NUCLEOTIDE SEQUENCE</scope>
    <source>
        <strain evidence="3">SP2T</strain>
    </source>
</reference>
<dbReference type="AlphaFoldDB" id="A0A8E6B4Q6"/>
<keyword evidence="1" id="KW-0472">Membrane</keyword>
<dbReference type="NCBIfam" id="TIGR04294">
    <property type="entry name" value="pre_pil_HX9DG"/>
    <property type="match status" value="1"/>
</dbReference>
<dbReference type="InterPro" id="IPR012902">
    <property type="entry name" value="N_methyl_site"/>
</dbReference>
<keyword evidence="4" id="KW-1185">Reference proteome</keyword>
<dbReference type="Proteomes" id="UP000676194">
    <property type="component" value="Chromosome"/>
</dbReference>
<dbReference type="InterPro" id="IPR027558">
    <property type="entry name" value="Pre_pil_HX9DG_C"/>
</dbReference>
<sequence>MRELKLSKRTRAGFTLIELLVVIAIIAILIGLLLPAVQKVREAAARMKCQNNLKQVGLALHNSESTYGQLPVSYRPPSPLPRVSWTVTILPNLEQGNLVNTYNTNLNWDAGTNLAITSIPVKIFQCPSSPNPTRTDGDPTNNLWTPGVATSDYGASSTVSPLATGLSYNGISLAGLPGLLWKVTNPADTRRGVKFAQATDGLSNTLMVVESAGRPIIYHGSQPFSTGSNPPTPFTNGGGWCRPASDIDFLPTNTSTFGWTNGVTGATAIGLTNGFPFGPSSPDATFGTEGSGAPYAFHTGGINALYGDGSVHFLTNSIDIITYASLVTMNGGEIVTGNY</sequence>
<feature type="domain" description="DUF1559" evidence="2">
    <location>
        <begin position="38"/>
        <end position="319"/>
    </location>
</feature>
<evidence type="ECO:0000259" key="2">
    <source>
        <dbReference type="Pfam" id="PF07596"/>
    </source>
</evidence>
<gene>
    <name evidence="3" type="ORF">KIH39_24280</name>
</gene>
<accession>A0A8E6B4Q6</accession>
<organism evidence="3 4">
    <name type="scientific">Telmatocola sphagniphila</name>
    <dbReference type="NCBI Taxonomy" id="1123043"/>
    <lineage>
        <taxon>Bacteria</taxon>
        <taxon>Pseudomonadati</taxon>
        <taxon>Planctomycetota</taxon>
        <taxon>Planctomycetia</taxon>
        <taxon>Gemmatales</taxon>
        <taxon>Gemmataceae</taxon>
    </lineage>
</organism>
<dbReference type="SUPFAM" id="SSF54523">
    <property type="entry name" value="Pili subunits"/>
    <property type="match status" value="1"/>
</dbReference>
<dbReference type="PROSITE" id="PS00409">
    <property type="entry name" value="PROKAR_NTER_METHYL"/>
    <property type="match status" value="1"/>
</dbReference>
<dbReference type="EMBL" id="CP074694">
    <property type="protein sequence ID" value="QVL31918.1"/>
    <property type="molecule type" value="Genomic_DNA"/>
</dbReference>
<proteinExistence type="predicted"/>
<dbReference type="RefSeq" id="WP_213496377.1">
    <property type="nucleotide sequence ID" value="NZ_CP074694.1"/>
</dbReference>
<evidence type="ECO:0000313" key="3">
    <source>
        <dbReference type="EMBL" id="QVL31918.1"/>
    </source>
</evidence>
<dbReference type="InterPro" id="IPR011453">
    <property type="entry name" value="DUF1559"/>
</dbReference>
<dbReference type="Pfam" id="PF07963">
    <property type="entry name" value="N_methyl"/>
    <property type="match status" value="1"/>
</dbReference>
<evidence type="ECO:0000313" key="4">
    <source>
        <dbReference type="Proteomes" id="UP000676194"/>
    </source>
</evidence>
<dbReference type="NCBIfam" id="TIGR02532">
    <property type="entry name" value="IV_pilin_GFxxxE"/>
    <property type="match status" value="1"/>
</dbReference>
<dbReference type="InterPro" id="IPR045584">
    <property type="entry name" value="Pilin-like"/>
</dbReference>
<dbReference type="Pfam" id="PF07596">
    <property type="entry name" value="SBP_bac_10"/>
    <property type="match status" value="1"/>
</dbReference>
<evidence type="ECO:0000256" key="1">
    <source>
        <dbReference type="SAM" id="Phobius"/>
    </source>
</evidence>
<feature type="transmembrane region" description="Helical" evidence="1">
    <location>
        <begin position="12"/>
        <end position="34"/>
    </location>
</feature>
<keyword evidence="1" id="KW-0812">Transmembrane</keyword>
<dbReference type="Gene3D" id="3.30.700.10">
    <property type="entry name" value="Glycoprotein, Type 4 Pilin"/>
    <property type="match status" value="1"/>
</dbReference>
<keyword evidence="1" id="KW-1133">Transmembrane helix</keyword>